<gene>
    <name evidence="2" type="primary">LOC105426773</name>
</gene>
<sequence length="138" mass="15028">MHVRSSAYKSAPPREHEHQSIFDLRALQSFPDPLSTTTADMKCFTAVALFALIAVVALTEAKPTGVESIEPVRAESTLPEAGRNKRGLLLSAAYTAPIAYSAYTAPVAYSAYSYPYAYTAYSSYPYYAAAYSAPYYLA</sequence>
<reference evidence="2" key="1">
    <citation type="submission" date="2025-08" db="UniProtKB">
        <authorList>
            <consortium name="RefSeq"/>
        </authorList>
    </citation>
    <scope>IDENTIFICATION</scope>
</reference>
<name>A0A6I9WX38_9HYME</name>
<proteinExistence type="predicted"/>
<organism evidence="1 2">
    <name type="scientific">Pogonomyrmex barbatus</name>
    <name type="common">red harvester ant</name>
    <dbReference type="NCBI Taxonomy" id="144034"/>
    <lineage>
        <taxon>Eukaryota</taxon>
        <taxon>Metazoa</taxon>
        <taxon>Ecdysozoa</taxon>
        <taxon>Arthropoda</taxon>
        <taxon>Hexapoda</taxon>
        <taxon>Insecta</taxon>
        <taxon>Pterygota</taxon>
        <taxon>Neoptera</taxon>
        <taxon>Endopterygota</taxon>
        <taxon>Hymenoptera</taxon>
        <taxon>Apocrita</taxon>
        <taxon>Aculeata</taxon>
        <taxon>Formicoidea</taxon>
        <taxon>Formicidae</taxon>
        <taxon>Myrmicinae</taxon>
        <taxon>Pogonomyrmex</taxon>
    </lineage>
</organism>
<protein>
    <submittedName>
        <fullName evidence="2">Pupal cuticle protein C1B-like</fullName>
    </submittedName>
</protein>
<dbReference type="Proteomes" id="UP000504615">
    <property type="component" value="Unplaced"/>
</dbReference>
<accession>A0A6I9WX38</accession>
<dbReference type="GeneID" id="105426773"/>
<dbReference type="RefSeq" id="XP_011636464.1">
    <property type="nucleotide sequence ID" value="XM_011638162.1"/>
</dbReference>
<keyword evidence="1" id="KW-1185">Reference proteome</keyword>
<dbReference type="KEGG" id="pbar:105426773"/>
<evidence type="ECO:0000313" key="1">
    <source>
        <dbReference type="Proteomes" id="UP000504615"/>
    </source>
</evidence>
<evidence type="ECO:0000313" key="2">
    <source>
        <dbReference type="RefSeq" id="XP_011636464.1"/>
    </source>
</evidence>
<dbReference type="AlphaFoldDB" id="A0A6I9WX38"/>
<dbReference type="OrthoDB" id="7616917at2759"/>